<name>A0A0N4TGI4_BRUPA</name>
<accession>A0A0N4TGI4</accession>
<sequence length="45" mass="5833">MPNIHIYHWYYDVWRNFCFTKYDHFLFSMVQMYPYSRRNCCVIDK</sequence>
<protein>
    <submittedName>
        <fullName evidence="1 3">Uncharacterized protein</fullName>
    </submittedName>
</protein>
<proteinExistence type="predicted"/>
<reference evidence="3" key="1">
    <citation type="submission" date="2017-02" db="UniProtKB">
        <authorList>
            <consortium name="WormBaseParasite"/>
        </authorList>
    </citation>
    <scope>IDENTIFICATION</scope>
</reference>
<evidence type="ECO:0000313" key="2">
    <source>
        <dbReference type="Proteomes" id="UP000278627"/>
    </source>
</evidence>
<reference evidence="1 2" key="2">
    <citation type="submission" date="2018-11" db="EMBL/GenBank/DDBJ databases">
        <authorList>
            <consortium name="Pathogen Informatics"/>
        </authorList>
    </citation>
    <scope>NUCLEOTIDE SEQUENCE [LARGE SCALE GENOMIC DNA]</scope>
</reference>
<organism evidence="3">
    <name type="scientific">Brugia pahangi</name>
    <name type="common">Filarial nematode worm</name>
    <dbReference type="NCBI Taxonomy" id="6280"/>
    <lineage>
        <taxon>Eukaryota</taxon>
        <taxon>Metazoa</taxon>
        <taxon>Ecdysozoa</taxon>
        <taxon>Nematoda</taxon>
        <taxon>Chromadorea</taxon>
        <taxon>Rhabditida</taxon>
        <taxon>Spirurina</taxon>
        <taxon>Spiruromorpha</taxon>
        <taxon>Filarioidea</taxon>
        <taxon>Onchocercidae</taxon>
        <taxon>Brugia</taxon>
    </lineage>
</organism>
<gene>
    <name evidence="1" type="ORF">BPAG_LOCUS7288</name>
</gene>
<evidence type="ECO:0000313" key="3">
    <source>
        <dbReference type="WBParaSite" id="BPAG_0000732201-mRNA-1"/>
    </source>
</evidence>
<dbReference type="EMBL" id="UZAD01008030">
    <property type="protein sequence ID" value="VDN88474.1"/>
    <property type="molecule type" value="Genomic_DNA"/>
</dbReference>
<dbReference type="WBParaSite" id="BPAG_0000732201-mRNA-1">
    <property type="protein sequence ID" value="BPAG_0000732201-mRNA-1"/>
    <property type="gene ID" value="BPAG_0000732201"/>
</dbReference>
<dbReference type="Proteomes" id="UP000278627">
    <property type="component" value="Unassembled WGS sequence"/>
</dbReference>
<dbReference type="AlphaFoldDB" id="A0A0N4TGI4"/>
<keyword evidence="2" id="KW-1185">Reference proteome</keyword>
<evidence type="ECO:0000313" key="1">
    <source>
        <dbReference type="EMBL" id="VDN88474.1"/>
    </source>
</evidence>